<dbReference type="RefSeq" id="WP_060799884.1">
    <property type="nucleotide sequence ID" value="NZ_KQ957096.1"/>
</dbReference>
<reference evidence="1 2" key="1">
    <citation type="submission" date="2016-01" db="EMBL/GenBank/DDBJ databases">
        <authorList>
            <person name="Oliw E.H."/>
        </authorList>
    </citation>
    <scope>NUCLEOTIDE SEQUENCE [LARGE SCALE GENOMIC DNA]</scope>
    <source>
        <strain evidence="1 2">CMW7756A</strain>
    </source>
</reference>
<dbReference type="PATRIC" id="fig|54005.3.peg.647"/>
<proteinExistence type="predicted"/>
<organism evidence="1">
    <name type="scientific">Peptoniphilus harei</name>
    <dbReference type="NCBI Taxonomy" id="54005"/>
    <lineage>
        <taxon>Bacteria</taxon>
        <taxon>Bacillati</taxon>
        <taxon>Bacillota</taxon>
        <taxon>Tissierellia</taxon>
        <taxon>Tissierellales</taxon>
        <taxon>Peptoniphilaceae</taxon>
        <taxon>Peptoniphilus</taxon>
    </lineage>
</organism>
<evidence type="ECO:0000313" key="2">
    <source>
        <dbReference type="Proteomes" id="UP000070174"/>
    </source>
</evidence>
<dbReference type="AlphaFoldDB" id="A0A133PR20"/>
<evidence type="ECO:0000313" key="1">
    <source>
        <dbReference type="EMBL" id="KXA31059.1"/>
    </source>
</evidence>
<name>A0A133PR20_9FIRM</name>
<sequence length="81" mass="9877">MKFLFLTKSIIYISLEFLFAYKLEKSNNLNRKYFYLLASSIIIFEIIKIKNYNFDFWDRQAIGFLLGYYLYSCIKTQIKKD</sequence>
<dbReference type="EMBL" id="LRQE01000021">
    <property type="protein sequence ID" value="KXA31059.1"/>
    <property type="molecule type" value="Genomic_DNA"/>
</dbReference>
<accession>A0A133PR20</accession>
<dbReference type="Proteomes" id="UP000070174">
    <property type="component" value="Unassembled WGS sequence"/>
</dbReference>
<protein>
    <submittedName>
        <fullName evidence="1">Uncharacterized protein</fullName>
    </submittedName>
</protein>
<gene>
    <name evidence="1" type="ORF">HMPREF3229_00659</name>
</gene>
<comment type="caution">
    <text evidence="1">The sequence shown here is derived from an EMBL/GenBank/DDBJ whole genome shotgun (WGS) entry which is preliminary data.</text>
</comment>